<feature type="transmembrane region" description="Helical" evidence="5">
    <location>
        <begin position="349"/>
        <end position="367"/>
    </location>
</feature>
<evidence type="ECO:0000256" key="1">
    <source>
        <dbReference type="ARBA" id="ARBA00004141"/>
    </source>
</evidence>
<feature type="transmembrane region" description="Helical" evidence="5">
    <location>
        <begin position="223"/>
        <end position="256"/>
    </location>
</feature>
<feature type="transmembrane region" description="Helical" evidence="5">
    <location>
        <begin position="114"/>
        <end position="132"/>
    </location>
</feature>
<name>A0A438MM41_9ACTN</name>
<feature type="transmembrane region" description="Helical" evidence="5">
    <location>
        <begin position="83"/>
        <end position="102"/>
    </location>
</feature>
<keyword evidence="3 5" id="KW-1133">Transmembrane helix</keyword>
<dbReference type="InterPro" id="IPR051533">
    <property type="entry name" value="WaaL-like"/>
</dbReference>
<dbReference type="GO" id="GO:0016020">
    <property type="term" value="C:membrane"/>
    <property type="evidence" value="ECO:0007669"/>
    <property type="project" value="UniProtKB-SubCell"/>
</dbReference>
<evidence type="ECO:0000256" key="4">
    <source>
        <dbReference type="ARBA" id="ARBA00023136"/>
    </source>
</evidence>
<dbReference type="Proteomes" id="UP000284824">
    <property type="component" value="Unassembled WGS sequence"/>
</dbReference>
<keyword evidence="2 5" id="KW-0812">Transmembrane</keyword>
<keyword evidence="7" id="KW-0436">Ligase</keyword>
<keyword evidence="4 5" id="KW-0472">Membrane</keyword>
<reference evidence="7 8" key="1">
    <citation type="submission" date="2019-01" db="EMBL/GenBank/DDBJ databases">
        <title>Sequencing the genomes of 1000 actinobacteria strains.</title>
        <authorList>
            <person name="Klenk H.-P."/>
        </authorList>
    </citation>
    <scope>NUCLEOTIDE SEQUENCE [LARGE SCALE GENOMIC DNA]</scope>
    <source>
        <strain evidence="7 8">DSM 43925</strain>
    </source>
</reference>
<dbReference type="PANTHER" id="PTHR37422">
    <property type="entry name" value="TEICHURONIC ACID BIOSYNTHESIS PROTEIN TUAE"/>
    <property type="match status" value="1"/>
</dbReference>
<evidence type="ECO:0000256" key="3">
    <source>
        <dbReference type="ARBA" id="ARBA00022989"/>
    </source>
</evidence>
<evidence type="ECO:0000259" key="6">
    <source>
        <dbReference type="Pfam" id="PF04932"/>
    </source>
</evidence>
<comment type="subcellular location">
    <subcellularLocation>
        <location evidence="1">Membrane</location>
        <topology evidence="1">Multi-pass membrane protein</topology>
    </subcellularLocation>
</comment>
<dbReference type="Pfam" id="PF04932">
    <property type="entry name" value="Wzy_C"/>
    <property type="match status" value="1"/>
</dbReference>
<dbReference type="RefSeq" id="WP_127939003.1">
    <property type="nucleotide sequence ID" value="NZ_SAUN01000001.1"/>
</dbReference>
<feature type="domain" description="O-antigen ligase-related" evidence="6">
    <location>
        <begin position="229"/>
        <end position="357"/>
    </location>
</feature>
<feature type="transmembrane region" description="Helical" evidence="5">
    <location>
        <begin position="52"/>
        <end position="71"/>
    </location>
</feature>
<evidence type="ECO:0000256" key="2">
    <source>
        <dbReference type="ARBA" id="ARBA00022692"/>
    </source>
</evidence>
<organism evidence="7 8">
    <name type="scientific">Nonomuraea polychroma</name>
    <dbReference type="NCBI Taxonomy" id="46176"/>
    <lineage>
        <taxon>Bacteria</taxon>
        <taxon>Bacillati</taxon>
        <taxon>Actinomycetota</taxon>
        <taxon>Actinomycetes</taxon>
        <taxon>Streptosporangiales</taxon>
        <taxon>Streptosporangiaceae</taxon>
        <taxon>Nonomuraea</taxon>
    </lineage>
</organism>
<feature type="transmembrane region" description="Helical" evidence="5">
    <location>
        <begin position="139"/>
        <end position="161"/>
    </location>
</feature>
<feature type="transmembrane region" description="Helical" evidence="5">
    <location>
        <begin position="404"/>
        <end position="425"/>
    </location>
</feature>
<evidence type="ECO:0000313" key="7">
    <source>
        <dbReference type="EMBL" id="RVX46656.1"/>
    </source>
</evidence>
<evidence type="ECO:0000313" key="8">
    <source>
        <dbReference type="Proteomes" id="UP000284824"/>
    </source>
</evidence>
<sequence>MSGVTLQRAVPVAEPHRADGATIAAIFAVILMMIPARLVFRGLPFSLTPADAIGLLGALLWLFTHFTTTLGAAKGPTPMRTALFAYTIALVATYFYAASTYLPGDEMNLADRSMVLVVASVGIALVVCDGVRSYERLDLVLKTVAVTGALIGIVGAFQFVLHFDLANYLTLPGLRFTQEAPAILERGGLNRVAATTGHPIEYGVVCSMVLPLALHYAFRERLLRWWLCCGLIAAGLLFSVSRSAVLSLAAVGLVLFIGWSKQRRLIGLGAVAGFLVAVKIAAPGVLGTIVDLFANLNSDSSISYRTHDYTVAAHEIAKSPWLGRGLGTWYAPKHLIFDNQYISSLVETGVLGLLVFVGLFEAALWSVLRSRYLSADPEIRDLCLALTACLVVPLLGSATFDLRSFATVTGLSFLLMGVSGAVLRVTREAAAAPRPTTAPPGPAR</sequence>
<keyword evidence="8" id="KW-1185">Reference proteome</keyword>
<dbReference type="OrthoDB" id="5243524at2"/>
<dbReference type="GO" id="GO:0016874">
    <property type="term" value="F:ligase activity"/>
    <property type="evidence" value="ECO:0007669"/>
    <property type="project" value="UniProtKB-KW"/>
</dbReference>
<feature type="transmembrane region" description="Helical" evidence="5">
    <location>
        <begin position="21"/>
        <end position="40"/>
    </location>
</feature>
<feature type="transmembrane region" description="Helical" evidence="5">
    <location>
        <begin position="379"/>
        <end position="398"/>
    </location>
</feature>
<gene>
    <name evidence="7" type="ORF">EDD27_9548</name>
</gene>
<protein>
    <submittedName>
        <fullName evidence="7">O-antigen ligase</fullName>
    </submittedName>
</protein>
<comment type="caution">
    <text evidence="7">The sequence shown here is derived from an EMBL/GenBank/DDBJ whole genome shotgun (WGS) entry which is preliminary data.</text>
</comment>
<dbReference type="PANTHER" id="PTHR37422:SF13">
    <property type="entry name" value="LIPOPOLYSACCHARIDE BIOSYNTHESIS PROTEIN PA4999-RELATED"/>
    <property type="match status" value="1"/>
</dbReference>
<accession>A0A438MM41</accession>
<dbReference type="AlphaFoldDB" id="A0A438MM41"/>
<proteinExistence type="predicted"/>
<feature type="transmembrane region" description="Helical" evidence="5">
    <location>
        <begin position="268"/>
        <end position="290"/>
    </location>
</feature>
<dbReference type="InterPro" id="IPR007016">
    <property type="entry name" value="O-antigen_ligase-rel_domated"/>
</dbReference>
<evidence type="ECO:0000256" key="5">
    <source>
        <dbReference type="SAM" id="Phobius"/>
    </source>
</evidence>
<dbReference type="EMBL" id="SAUN01000001">
    <property type="protein sequence ID" value="RVX46656.1"/>
    <property type="molecule type" value="Genomic_DNA"/>
</dbReference>